<dbReference type="InterPro" id="IPR050204">
    <property type="entry name" value="AraC_XylS_family_regulators"/>
</dbReference>
<dbReference type="InterPro" id="IPR035418">
    <property type="entry name" value="AraC-bd_2"/>
</dbReference>
<evidence type="ECO:0000256" key="1">
    <source>
        <dbReference type="ARBA" id="ARBA00023015"/>
    </source>
</evidence>
<keyword evidence="2" id="KW-0238">DNA-binding</keyword>
<dbReference type="Pfam" id="PF14525">
    <property type="entry name" value="AraC_binding_2"/>
    <property type="match status" value="1"/>
</dbReference>
<evidence type="ECO:0000313" key="5">
    <source>
        <dbReference type="EMBL" id="MBI5132003.1"/>
    </source>
</evidence>
<dbReference type="PROSITE" id="PS01124">
    <property type="entry name" value="HTH_ARAC_FAMILY_2"/>
    <property type="match status" value="1"/>
</dbReference>
<dbReference type="InterPro" id="IPR009057">
    <property type="entry name" value="Homeodomain-like_sf"/>
</dbReference>
<keyword evidence="1" id="KW-0805">Transcription regulation</keyword>
<proteinExistence type="predicted"/>
<protein>
    <submittedName>
        <fullName evidence="5">Helix-turn-helix domain-containing protein</fullName>
    </submittedName>
</protein>
<comment type="caution">
    <text evidence="5">The sequence shown here is derived from an EMBL/GenBank/DDBJ whole genome shotgun (WGS) entry which is preliminary data.</text>
</comment>
<dbReference type="InterPro" id="IPR018060">
    <property type="entry name" value="HTH_AraC"/>
</dbReference>
<accession>A0A933S4R7</accession>
<dbReference type="Pfam" id="PF12833">
    <property type="entry name" value="HTH_18"/>
    <property type="match status" value="1"/>
</dbReference>
<organism evidence="5 6">
    <name type="scientific">Rhodopseudomonas palustris</name>
    <dbReference type="NCBI Taxonomy" id="1076"/>
    <lineage>
        <taxon>Bacteria</taxon>
        <taxon>Pseudomonadati</taxon>
        <taxon>Pseudomonadota</taxon>
        <taxon>Alphaproteobacteria</taxon>
        <taxon>Hyphomicrobiales</taxon>
        <taxon>Nitrobacteraceae</taxon>
        <taxon>Rhodopseudomonas</taxon>
    </lineage>
</organism>
<feature type="domain" description="HTH araC/xylS-type" evidence="4">
    <location>
        <begin position="213"/>
        <end position="314"/>
    </location>
</feature>
<dbReference type="Proteomes" id="UP000782519">
    <property type="component" value="Unassembled WGS sequence"/>
</dbReference>
<sequence>MAVQFSTDAVAPAQRLAQWQDIVCDVYVQLDCKSDLGSAFRGAITRVPLGSAACSTVSSDRQRVLRTPSRIAHAQEDFVLIALGRHGRGAVLQDGREAVINAGEYALYDTTRPYELQFDDAFEQTILQVPRAMLHRRIGGWENFTAVSFAMRSPIERLAFDFIASLSRIAGDIKPDNADRVTDQALDLVAMAISELQGAATASPSTHRAALLYRLKAHIQSHLAEPDLSPSDVAAAFGISPRYVNNLLADEHTSFQRYLLEQRLERCRRDLASPAHAPRQVSEIAFAWGFNDLSHFARVFRARYDVSPRECRASQLPRRS</sequence>
<dbReference type="SUPFAM" id="SSF46689">
    <property type="entry name" value="Homeodomain-like"/>
    <property type="match status" value="1"/>
</dbReference>
<reference evidence="5" key="1">
    <citation type="submission" date="2020-07" db="EMBL/GenBank/DDBJ databases">
        <title>Huge and variable diversity of episymbiotic CPR bacteria and DPANN archaea in groundwater ecosystems.</title>
        <authorList>
            <person name="He C.Y."/>
            <person name="Keren R."/>
            <person name="Whittaker M."/>
            <person name="Farag I.F."/>
            <person name="Doudna J."/>
            <person name="Cate J.H.D."/>
            <person name="Banfield J.F."/>
        </authorList>
    </citation>
    <scope>NUCLEOTIDE SEQUENCE</scope>
    <source>
        <strain evidence="5">NC_groundwater_1818_Pr3_B-0.1um_66_35</strain>
    </source>
</reference>
<evidence type="ECO:0000313" key="6">
    <source>
        <dbReference type="Proteomes" id="UP000782519"/>
    </source>
</evidence>
<dbReference type="PANTHER" id="PTHR46796">
    <property type="entry name" value="HTH-TYPE TRANSCRIPTIONAL ACTIVATOR RHAS-RELATED"/>
    <property type="match status" value="1"/>
</dbReference>
<evidence type="ECO:0000259" key="4">
    <source>
        <dbReference type="PROSITE" id="PS01124"/>
    </source>
</evidence>
<dbReference type="SMART" id="SM00342">
    <property type="entry name" value="HTH_ARAC"/>
    <property type="match status" value="1"/>
</dbReference>
<dbReference type="GO" id="GO:0043565">
    <property type="term" value="F:sequence-specific DNA binding"/>
    <property type="evidence" value="ECO:0007669"/>
    <property type="project" value="InterPro"/>
</dbReference>
<dbReference type="PANTHER" id="PTHR46796:SF6">
    <property type="entry name" value="ARAC SUBFAMILY"/>
    <property type="match status" value="1"/>
</dbReference>
<dbReference type="EMBL" id="JACRJB010000062">
    <property type="protein sequence ID" value="MBI5132003.1"/>
    <property type="molecule type" value="Genomic_DNA"/>
</dbReference>
<dbReference type="InterPro" id="IPR020449">
    <property type="entry name" value="Tscrpt_reg_AraC-type_HTH"/>
</dbReference>
<gene>
    <name evidence="5" type="ORF">HZA66_21385</name>
</gene>
<keyword evidence="3" id="KW-0804">Transcription</keyword>
<dbReference type="AlphaFoldDB" id="A0A933S4R7"/>
<dbReference type="Gene3D" id="1.10.10.60">
    <property type="entry name" value="Homeodomain-like"/>
    <property type="match status" value="1"/>
</dbReference>
<dbReference type="GO" id="GO:0003700">
    <property type="term" value="F:DNA-binding transcription factor activity"/>
    <property type="evidence" value="ECO:0007669"/>
    <property type="project" value="InterPro"/>
</dbReference>
<evidence type="ECO:0000256" key="3">
    <source>
        <dbReference type="ARBA" id="ARBA00023163"/>
    </source>
</evidence>
<name>A0A933S4R7_RHOPL</name>
<dbReference type="PRINTS" id="PR00032">
    <property type="entry name" value="HTHARAC"/>
</dbReference>
<evidence type="ECO:0000256" key="2">
    <source>
        <dbReference type="ARBA" id="ARBA00023125"/>
    </source>
</evidence>